<gene>
    <name evidence="1" type="ORF">ebA265</name>
</gene>
<name>Q5P8U9_AROAE</name>
<protein>
    <submittedName>
        <fullName evidence="1">Uncharacterized protein</fullName>
    </submittedName>
</protein>
<dbReference type="OrthoDB" id="9179484at2"/>
<sequence>MTNAASTFTVVNDEVLCSAIAGTSSTLVYVAPGITKPVVEALAASLDSQPNLVATVIVDLDPEVYRLGYGTEEGLRALQALVSRQHLELRQQEGLRIGLLITDGQTMLYSPTPLLIEAGSTSSNKPNAVVIRAGSDSTAALMQACAVPGHENEATPNLAEVGRTAATPVAVDASLKALKEIPPKRFDVARIERVFESKIQFVELELTGYRLSTKKVTIPNDLLVGEDAALKERLKNSFTLLQGEQMLKIEIPDFDANLEQVTGEDGKPKTVTWSEAELEKQRKALYDDFLINVPRFGQVIMRNRRPDFDARLMRLRKQIEAFKSAVEQTIGESISNAIADLAKTLSPRVKEKLPARYAKFLTTNDPTDEDLLCLITNDLDRTFGGIKGLFNPELRCVFKDVTYESIQDKNFRNQLSEAMRKEGGEHLARQLFSEHDAAPEACESQKELFPG</sequence>
<accession>Q5P8U9</accession>
<dbReference type="EMBL" id="CR555306">
    <property type="protein sequence ID" value="CAI06260.1"/>
    <property type="molecule type" value="Genomic_DNA"/>
</dbReference>
<dbReference type="eggNOG" id="ENOG503005R">
    <property type="taxonomic scope" value="Bacteria"/>
</dbReference>
<dbReference type="RefSeq" id="WP_011235997.1">
    <property type="nucleotide sequence ID" value="NC_006513.1"/>
</dbReference>
<dbReference type="AlphaFoldDB" id="Q5P8U9"/>
<proteinExistence type="predicted"/>
<keyword evidence="2" id="KW-1185">Reference proteome</keyword>
<organism evidence="1 2">
    <name type="scientific">Aromatoleum aromaticum (strain DSM 19018 / LMG 30748 / EbN1)</name>
    <name type="common">Azoarcus sp. (strain EbN1)</name>
    <dbReference type="NCBI Taxonomy" id="76114"/>
    <lineage>
        <taxon>Bacteria</taxon>
        <taxon>Pseudomonadati</taxon>
        <taxon>Pseudomonadota</taxon>
        <taxon>Betaproteobacteria</taxon>
        <taxon>Rhodocyclales</taxon>
        <taxon>Rhodocyclaceae</taxon>
        <taxon>Aromatoleum</taxon>
    </lineage>
</organism>
<evidence type="ECO:0000313" key="1">
    <source>
        <dbReference type="EMBL" id="CAI06260.1"/>
    </source>
</evidence>
<dbReference type="HOGENOM" id="CLU_651700_0_0_4"/>
<dbReference type="Proteomes" id="UP000006552">
    <property type="component" value="Chromosome"/>
</dbReference>
<reference evidence="1 2" key="1">
    <citation type="journal article" date="2005" name="Arch. Microbiol.">
        <title>The genome sequence of an anaerobic aromatic-degrading denitrifying bacterium, strain EbN1.</title>
        <authorList>
            <person name="Rabus R."/>
            <person name="Kube M."/>
            <person name="Heider J."/>
            <person name="Beck A."/>
            <person name="Heitmann K."/>
            <person name="Widdel F."/>
            <person name="Reinhardt R."/>
        </authorList>
    </citation>
    <scope>NUCLEOTIDE SEQUENCE [LARGE SCALE GENOMIC DNA]</scope>
    <source>
        <strain evidence="1 2">EbN1</strain>
    </source>
</reference>
<evidence type="ECO:0000313" key="2">
    <source>
        <dbReference type="Proteomes" id="UP000006552"/>
    </source>
</evidence>
<dbReference type="KEGG" id="eba:ebA265"/>